<dbReference type="Proteomes" id="UP000265520">
    <property type="component" value="Unassembled WGS sequence"/>
</dbReference>
<evidence type="ECO:0000313" key="2">
    <source>
        <dbReference type="Proteomes" id="UP000265520"/>
    </source>
</evidence>
<name>A0A392QV88_9FABA</name>
<evidence type="ECO:0000313" key="1">
    <source>
        <dbReference type="EMBL" id="MCI27165.1"/>
    </source>
</evidence>
<feature type="non-terminal residue" evidence="1">
    <location>
        <position position="1"/>
    </location>
</feature>
<keyword evidence="2" id="KW-1185">Reference proteome</keyword>
<sequence length="35" mass="3836">CGCTFCYRCGMLWSSSHRCGRHFATGAGVVVPTER</sequence>
<dbReference type="AlphaFoldDB" id="A0A392QV88"/>
<comment type="caution">
    <text evidence="1">The sequence shown here is derived from an EMBL/GenBank/DDBJ whole genome shotgun (WGS) entry which is preliminary data.</text>
</comment>
<organism evidence="1 2">
    <name type="scientific">Trifolium medium</name>
    <dbReference type="NCBI Taxonomy" id="97028"/>
    <lineage>
        <taxon>Eukaryota</taxon>
        <taxon>Viridiplantae</taxon>
        <taxon>Streptophyta</taxon>
        <taxon>Embryophyta</taxon>
        <taxon>Tracheophyta</taxon>
        <taxon>Spermatophyta</taxon>
        <taxon>Magnoliopsida</taxon>
        <taxon>eudicotyledons</taxon>
        <taxon>Gunneridae</taxon>
        <taxon>Pentapetalae</taxon>
        <taxon>rosids</taxon>
        <taxon>fabids</taxon>
        <taxon>Fabales</taxon>
        <taxon>Fabaceae</taxon>
        <taxon>Papilionoideae</taxon>
        <taxon>50 kb inversion clade</taxon>
        <taxon>NPAAA clade</taxon>
        <taxon>Hologalegina</taxon>
        <taxon>IRL clade</taxon>
        <taxon>Trifolieae</taxon>
        <taxon>Trifolium</taxon>
    </lineage>
</organism>
<dbReference type="EMBL" id="LXQA010157680">
    <property type="protein sequence ID" value="MCI27165.1"/>
    <property type="molecule type" value="Genomic_DNA"/>
</dbReference>
<protein>
    <submittedName>
        <fullName evidence="1">Uncharacterized protein</fullName>
    </submittedName>
</protein>
<accession>A0A392QV88</accession>
<reference evidence="1 2" key="1">
    <citation type="journal article" date="2018" name="Front. Plant Sci.">
        <title>Red Clover (Trifolium pratense) and Zigzag Clover (T. medium) - A Picture of Genomic Similarities and Differences.</title>
        <authorList>
            <person name="Dluhosova J."/>
            <person name="Istvanek J."/>
            <person name="Nedelnik J."/>
            <person name="Repkova J."/>
        </authorList>
    </citation>
    <scope>NUCLEOTIDE SEQUENCE [LARGE SCALE GENOMIC DNA]</scope>
    <source>
        <strain evidence="2">cv. 10/8</strain>
        <tissue evidence="1">Leaf</tissue>
    </source>
</reference>
<proteinExistence type="predicted"/>